<evidence type="ECO:0000256" key="7">
    <source>
        <dbReference type="ARBA" id="ARBA00023159"/>
    </source>
</evidence>
<dbReference type="InterPro" id="IPR039420">
    <property type="entry name" value="WalR-like"/>
</dbReference>
<dbReference type="GO" id="GO:0000976">
    <property type="term" value="F:transcription cis-regulatory region binding"/>
    <property type="evidence" value="ECO:0007669"/>
    <property type="project" value="TreeGrafter"/>
</dbReference>
<evidence type="ECO:0000259" key="15">
    <source>
        <dbReference type="PROSITE" id="PS51755"/>
    </source>
</evidence>
<dbReference type="Proteomes" id="UP000190286">
    <property type="component" value="Unassembled WGS sequence"/>
</dbReference>
<evidence type="ECO:0000256" key="10">
    <source>
        <dbReference type="ARBA" id="ARBA00037471"/>
    </source>
</evidence>
<evidence type="ECO:0000256" key="9">
    <source>
        <dbReference type="ARBA" id="ARBA00024867"/>
    </source>
</evidence>
<name>A0A1T4XVP7_9FIRM</name>
<evidence type="ECO:0000256" key="12">
    <source>
        <dbReference type="PROSITE-ProRule" id="PRU00169"/>
    </source>
</evidence>
<dbReference type="AlphaFoldDB" id="A0A1T4XVP7"/>
<keyword evidence="7" id="KW-0010">Activator</keyword>
<dbReference type="Pfam" id="PF00486">
    <property type="entry name" value="Trans_reg_C"/>
    <property type="match status" value="1"/>
</dbReference>
<comment type="function">
    <text evidence="9">May play the central regulatory role in sporulation. It may be an element of the effector pathway responsible for the activation of sporulation genes in response to nutritional stress. Spo0A may act in concert with spo0H (a sigma factor) to control the expression of some genes that are critical to the sporulation process.</text>
</comment>
<feature type="domain" description="OmpR/PhoB-type" evidence="15">
    <location>
        <begin position="125"/>
        <end position="222"/>
    </location>
</feature>
<dbReference type="Pfam" id="PF00072">
    <property type="entry name" value="Response_reg"/>
    <property type="match status" value="1"/>
</dbReference>
<keyword evidence="5" id="KW-0843">Virulence</keyword>
<dbReference type="PROSITE" id="PS51755">
    <property type="entry name" value="OMPR_PHOB"/>
    <property type="match status" value="1"/>
</dbReference>
<dbReference type="InterPro" id="IPR011006">
    <property type="entry name" value="CheY-like_superfamily"/>
</dbReference>
<evidence type="ECO:0000256" key="13">
    <source>
        <dbReference type="PROSITE-ProRule" id="PRU01091"/>
    </source>
</evidence>
<dbReference type="EMBL" id="FUYF01000019">
    <property type="protein sequence ID" value="SKA93616.1"/>
    <property type="molecule type" value="Genomic_DNA"/>
</dbReference>
<dbReference type="GO" id="GO:0032993">
    <property type="term" value="C:protein-DNA complex"/>
    <property type="evidence" value="ECO:0007669"/>
    <property type="project" value="TreeGrafter"/>
</dbReference>
<evidence type="ECO:0000256" key="11">
    <source>
        <dbReference type="ARBA" id="ARBA00039976"/>
    </source>
</evidence>
<sequence>MFRILIAEDDPSTARLLCAIVKREGYEPLIAADGVQALELLDHNQIDLLLCDVMMPRMDGFTLTRTIRESGSMLPILMLTAKDMPQDKHTGFIVGTDDYMTKPPDRQELVLRIKALLRRARIVDEHRITIGDVELDYDTHTVRRGHDAQVLPPKEFNLLYKLLAYPERTFTRLELLDEIWGMDSESDDKTVNVHINRLRTRFYDWPEFEIQTIRGIGYRAIKKV</sequence>
<organism evidence="16 17">
    <name type="scientific">Gemmiger formicilis</name>
    <dbReference type="NCBI Taxonomy" id="745368"/>
    <lineage>
        <taxon>Bacteria</taxon>
        <taxon>Bacillati</taxon>
        <taxon>Bacillota</taxon>
        <taxon>Clostridia</taxon>
        <taxon>Eubacteriales</taxon>
        <taxon>Gemmiger</taxon>
    </lineage>
</organism>
<keyword evidence="12" id="KW-0597">Phosphoprotein</keyword>
<evidence type="ECO:0000256" key="3">
    <source>
        <dbReference type="ARBA" id="ARBA00022490"/>
    </source>
</evidence>
<evidence type="ECO:0000256" key="2">
    <source>
        <dbReference type="ARBA" id="ARBA00018672"/>
    </source>
</evidence>
<dbReference type="PROSITE" id="PS50110">
    <property type="entry name" value="RESPONSE_REGULATORY"/>
    <property type="match status" value="1"/>
</dbReference>
<evidence type="ECO:0000259" key="14">
    <source>
        <dbReference type="PROSITE" id="PS50110"/>
    </source>
</evidence>
<comment type="subcellular location">
    <subcellularLocation>
        <location evidence="1">Cytoplasm</location>
    </subcellularLocation>
</comment>
<evidence type="ECO:0000256" key="8">
    <source>
        <dbReference type="ARBA" id="ARBA00023163"/>
    </source>
</evidence>
<proteinExistence type="predicted"/>
<dbReference type="PANTHER" id="PTHR48111">
    <property type="entry name" value="REGULATOR OF RPOS"/>
    <property type="match status" value="1"/>
</dbReference>
<dbReference type="OrthoDB" id="9790442at2"/>
<evidence type="ECO:0000256" key="4">
    <source>
        <dbReference type="ARBA" id="ARBA00023015"/>
    </source>
</evidence>
<evidence type="ECO:0000313" key="17">
    <source>
        <dbReference type="Proteomes" id="UP000190286"/>
    </source>
</evidence>
<keyword evidence="4" id="KW-0805">Transcription regulation</keyword>
<dbReference type="SMART" id="SM00448">
    <property type="entry name" value="REC"/>
    <property type="match status" value="1"/>
</dbReference>
<keyword evidence="8" id="KW-0804">Transcription</keyword>
<evidence type="ECO:0000256" key="1">
    <source>
        <dbReference type="ARBA" id="ARBA00004496"/>
    </source>
</evidence>
<keyword evidence="17" id="KW-1185">Reference proteome</keyword>
<dbReference type="SUPFAM" id="SSF52172">
    <property type="entry name" value="CheY-like"/>
    <property type="match status" value="1"/>
</dbReference>
<dbReference type="Gene3D" id="1.10.10.10">
    <property type="entry name" value="Winged helix-like DNA-binding domain superfamily/Winged helix DNA-binding domain"/>
    <property type="match status" value="1"/>
</dbReference>
<keyword evidence="3" id="KW-0963">Cytoplasm</keyword>
<dbReference type="CDD" id="cd00383">
    <property type="entry name" value="trans_reg_C"/>
    <property type="match status" value="1"/>
</dbReference>
<dbReference type="GeneID" id="93338839"/>
<evidence type="ECO:0000256" key="5">
    <source>
        <dbReference type="ARBA" id="ARBA00023026"/>
    </source>
</evidence>
<dbReference type="InterPro" id="IPR001867">
    <property type="entry name" value="OmpR/PhoB-type_DNA-bd"/>
</dbReference>
<comment type="function">
    <text evidence="10">Member of the two-component regulatory system HssS/HssR involved in intracellular heme homeostasis and tempering of staphylococcal virulence. Phosphorylated HssR binds to a direct repeat sequence within hrtAB promoter and activates the expression of hrtAB, an efflux pump, in response to extracellular heme, hemin, hemoglobin or blood.</text>
</comment>
<dbReference type="CDD" id="cd17574">
    <property type="entry name" value="REC_OmpR"/>
    <property type="match status" value="1"/>
</dbReference>
<feature type="DNA-binding region" description="OmpR/PhoB-type" evidence="13">
    <location>
        <begin position="125"/>
        <end position="222"/>
    </location>
</feature>
<protein>
    <recommendedName>
        <fullName evidence="11">Heme response regulator HssR</fullName>
    </recommendedName>
    <alternativeName>
        <fullName evidence="2">Stage 0 sporulation protein A homolog</fullName>
    </alternativeName>
</protein>
<evidence type="ECO:0000256" key="6">
    <source>
        <dbReference type="ARBA" id="ARBA00023125"/>
    </source>
</evidence>
<dbReference type="GO" id="GO:0000156">
    <property type="term" value="F:phosphorelay response regulator activity"/>
    <property type="evidence" value="ECO:0007669"/>
    <property type="project" value="TreeGrafter"/>
</dbReference>
<reference evidence="16 17" key="1">
    <citation type="submission" date="2017-02" db="EMBL/GenBank/DDBJ databases">
        <authorList>
            <person name="Peterson S.W."/>
        </authorList>
    </citation>
    <scope>NUCLEOTIDE SEQUENCE [LARGE SCALE GENOMIC DNA]</scope>
    <source>
        <strain evidence="16 17">ATCC 27749</strain>
    </source>
</reference>
<evidence type="ECO:0000313" key="16">
    <source>
        <dbReference type="EMBL" id="SKA93616.1"/>
    </source>
</evidence>
<accession>A0A1T4XVP7</accession>
<dbReference type="InterPro" id="IPR036388">
    <property type="entry name" value="WH-like_DNA-bd_sf"/>
</dbReference>
<dbReference type="PANTHER" id="PTHR48111:SF49">
    <property type="entry name" value="HEME RESPONSE REGULATOR HSSR"/>
    <property type="match status" value="1"/>
</dbReference>
<dbReference type="SMART" id="SM00862">
    <property type="entry name" value="Trans_reg_C"/>
    <property type="match status" value="1"/>
</dbReference>
<feature type="domain" description="Response regulatory" evidence="14">
    <location>
        <begin position="3"/>
        <end position="117"/>
    </location>
</feature>
<dbReference type="RefSeq" id="WP_078785246.1">
    <property type="nucleotide sequence ID" value="NZ_FUYF01000019.1"/>
</dbReference>
<gene>
    <name evidence="16" type="ORF">SAMN02745178_02396</name>
</gene>
<dbReference type="STRING" id="745368.SAMN02745178_02396"/>
<keyword evidence="6 13" id="KW-0238">DNA-binding</keyword>
<dbReference type="InterPro" id="IPR001789">
    <property type="entry name" value="Sig_transdc_resp-reg_receiver"/>
</dbReference>
<dbReference type="GO" id="GO:0005829">
    <property type="term" value="C:cytosol"/>
    <property type="evidence" value="ECO:0007669"/>
    <property type="project" value="TreeGrafter"/>
</dbReference>
<dbReference type="Gene3D" id="3.40.50.2300">
    <property type="match status" value="1"/>
</dbReference>
<dbReference type="GO" id="GO:0006355">
    <property type="term" value="P:regulation of DNA-templated transcription"/>
    <property type="evidence" value="ECO:0007669"/>
    <property type="project" value="InterPro"/>
</dbReference>
<feature type="modified residue" description="4-aspartylphosphate" evidence="12">
    <location>
        <position position="52"/>
    </location>
</feature>